<evidence type="ECO:0000313" key="2">
    <source>
        <dbReference type="Proteomes" id="UP000598426"/>
    </source>
</evidence>
<sequence>MSEILIHRCPTCHDVANPTPAVLASGGLHPACRFRGMRPGAVTASAFGSLDALAVDLWAARRRLRALPQRARARRR</sequence>
<name>A0ABR8NQ04_9MICO</name>
<dbReference type="Proteomes" id="UP000598426">
    <property type="component" value="Unassembled WGS sequence"/>
</dbReference>
<dbReference type="EMBL" id="JACXZS010000004">
    <property type="protein sequence ID" value="MBD3941646.1"/>
    <property type="molecule type" value="Genomic_DNA"/>
</dbReference>
<dbReference type="RefSeq" id="WP_191171262.1">
    <property type="nucleotide sequence ID" value="NZ_JACXZS010000004.1"/>
</dbReference>
<gene>
    <name evidence="1" type="ORF">IF188_08055</name>
</gene>
<proteinExistence type="predicted"/>
<protein>
    <submittedName>
        <fullName evidence="1">Uncharacterized protein</fullName>
    </submittedName>
</protein>
<reference evidence="1 2" key="1">
    <citation type="submission" date="2020-09" db="EMBL/GenBank/DDBJ databases">
        <title>Isolation and identification of active actinomycetes.</title>
        <authorList>
            <person name="Li X."/>
        </authorList>
    </citation>
    <scope>NUCLEOTIDE SEQUENCE [LARGE SCALE GENOMIC DNA]</scope>
    <source>
        <strain evidence="1 2">NEAU-LLC</strain>
    </source>
</reference>
<evidence type="ECO:0000313" key="1">
    <source>
        <dbReference type="EMBL" id="MBD3941646.1"/>
    </source>
</evidence>
<organism evidence="1 2">
    <name type="scientific">Microbacterium helvum</name>
    <dbReference type="NCBI Taxonomy" id="2773713"/>
    <lineage>
        <taxon>Bacteria</taxon>
        <taxon>Bacillati</taxon>
        <taxon>Actinomycetota</taxon>
        <taxon>Actinomycetes</taxon>
        <taxon>Micrococcales</taxon>
        <taxon>Microbacteriaceae</taxon>
        <taxon>Microbacterium</taxon>
    </lineage>
</organism>
<accession>A0ABR8NQ04</accession>
<keyword evidence="2" id="KW-1185">Reference proteome</keyword>
<comment type="caution">
    <text evidence="1">The sequence shown here is derived from an EMBL/GenBank/DDBJ whole genome shotgun (WGS) entry which is preliminary data.</text>
</comment>